<comment type="catalytic activity">
    <reaction evidence="27">
        <text>a 1,2-diacyl-sn-glycero-3-phospho-N-methylethanolamine + S-adenosyl-L-methionine = a 1,2-diacyl-sn-glycero-3-phospho-N,N-dimethylethanolamine + S-adenosyl-L-homocysteine + H(+)</text>
        <dbReference type="Rhea" id="RHEA:32735"/>
        <dbReference type="ChEBI" id="CHEBI:15378"/>
        <dbReference type="ChEBI" id="CHEBI:57856"/>
        <dbReference type="ChEBI" id="CHEBI:59789"/>
        <dbReference type="ChEBI" id="CHEBI:64572"/>
        <dbReference type="ChEBI" id="CHEBI:64573"/>
        <dbReference type="EC" id="2.1.1.71"/>
    </reaction>
</comment>
<comment type="catalytic activity">
    <reaction evidence="16">
        <text>1-hexadecanoyl-2-(4Z,7Z,10Z,13Z,16Z,19Z-docosahexaenoyl)-sn-glycero-3-phosphoethanolamine + S-adenosyl-L-methionine = 1-hexadecanoyl-2-(4Z,7Z,10Z,13Z,16Z,19Z-docosahexaenoyl)-sn-glycero-3-phospho-N-methylethanolamine + S-adenosyl-L-homocysteine + H(+)</text>
        <dbReference type="Rhea" id="RHEA:70763"/>
        <dbReference type="ChEBI" id="CHEBI:15378"/>
        <dbReference type="ChEBI" id="CHEBI:57856"/>
        <dbReference type="ChEBI" id="CHEBI:59789"/>
        <dbReference type="ChEBI" id="CHEBI:78261"/>
        <dbReference type="ChEBI" id="CHEBI:189861"/>
    </reaction>
    <physiologicalReaction direction="left-to-right" evidence="16">
        <dbReference type="Rhea" id="RHEA:70764"/>
    </physiologicalReaction>
</comment>
<comment type="similarity">
    <text evidence="27">Belongs to the class VI-like SAM-binding methyltransferase superfamily. PEMT/PEM2 methyltransferase family.</text>
</comment>
<evidence type="ECO:0000256" key="12">
    <source>
        <dbReference type="ARBA" id="ARBA00023136"/>
    </source>
</evidence>
<feature type="binding site" evidence="27">
    <location>
        <begin position="235"/>
        <end position="236"/>
    </location>
    <ligand>
        <name>S-adenosyl-L-methionine</name>
        <dbReference type="ChEBI" id="CHEBI:59789"/>
    </ligand>
</feature>
<feature type="topological domain" description="Cytoplasmic" evidence="27">
    <location>
        <begin position="234"/>
        <end position="253"/>
    </location>
</feature>
<feature type="topological domain" description="Lumenal" evidence="27">
    <location>
        <begin position="1"/>
        <end position="67"/>
    </location>
</feature>
<comment type="catalytic activity">
    <reaction evidence="19">
        <text>1-hexadecanoyl-2-(4Z,7Z,10Z,13Z,16Z,19Z-docosahexaenoyl)-sn-glycero-3-phospho-N-methylethanolamine + S-adenosyl-L-methionine = 1-hexadecanoyl-2-(4Z,7Z,10Z,13Z,16Z,19Z-docosahexaenoyl)-sn-glycero-3-phospho-N,N-dimethylethanolamine + S-adenosyl-L-homocysteine + H(+)</text>
        <dbReference type="Rhea" id="RHEA:70767"/>
        <dbReference type="ChEBI" id="CHEBI:15378"/>
        <dbReference type="ChEBI" id="CHEBI:57856"/>
        <dbReference type="ChEBI" id="CHEBI:59789"/>
        <dbReference type="ChEBI" id="CHEBI:189861"/>
        <dbReference type="ChEBI" id="CHEBI:189862"/>
    </reaction>
    <physiologicalReaction direction="left-to-right" evidence="19">
        <dbReference type="Rhea" id="RHEA:70768"/>
    </physiologicalReaction>
</comment>
<evidence type="ECO:0000256" key="26">
    <source>
        <dbReference type="ARBA" id="ARBA00052148"/>
    </source>
</evidence>
<dbReference type="GO" id="GO:0032259">
    <property type="term" value="P:methylation"/>
    <property type="evidence" value="ECO:0007669"/>
    <property type="project" value="UniProtKB-KW"/>
</dbReference>
<evidence type="ECO:0000256" key="11">
    <source>
        <dbReference type="ARBA" id="ARBA00023128"/>
    </source>
</evidence>
<name>A0A674PAD4_TAKRU</name>
<keyword evidence="14 27" id="KW-1208">Phospholipid metabolism</keyword>
<keyword evidence="8 27" id="KW-0256">Endoplasmic reticulum</keyword>
<evidence type="ECO:0000256" key="25">
    <source>
        <dbReference type="ARBA" id="ARBA00052126"/>
    </source>
</evidence>
<evidence type="ECO:0000313" key="29">
    <source>
        <dbReference type="Ensembl" id="ENSTRUP00000082573.1"/>
    </source>
</evidence>
<evidence type="ECO:0000256" key="20">
    <source>
        <dbReference type="ARBA" id="ARBA00051210"/>
    </source>
</evidence>
<dbReference type="Gene3D" id="1.20.120.1630">
    <property type="match status" value="1"/>
</dbReference>
<sequence length="253" mass="29025">MFENTWNSIPMRAVIRQLFISYLCMHVCLRVRELSDVILVILIGLIFFFQMDFTLMEEFLRHINFYDTSFCVALIAIIFNPFFWNLVARWEHRTRRLSGLFGSPFLACYCLGFIIILLNVLRSHSMTVAMKAQPRWEAMDRMDVFYVGTALIIVGTVLVVSSFLALGFTGTFLGDYFGILLDEKVTVFPFNIMENPMYWGSTANYLGLALIGASPVGLILTATVAAAYKVAIQFEGPFTAQIYRERSQRRKHE</sequence>
<feature type="transmembrane region" description="Helical" evidence="28">
    <location>
        <begin position="144"/>
        <end position="168"/>
    </location>
</feature>
<comment type="pathway">
    <text evidence="1 27">Phospholipid metabolism; phosphatidylcholine biosynthesis.</text>
</comment>
<feature type="binding site" evidence="27">
    <location>
        <begin position="153"/>
        <end position="155"/>
    </location>
    <ligand>
        <name>S-adenosyl-L-methionine</name>
        <dbReference type="ChEBI" id="CHEBI:59789"/>
    </ligand>
</feature>
<keyword evidence="12 27" id="KW-0472">Membrane</keyword>
<comment type="catalytic activity">
    <reaction evidence="23">
        <text>1,2-di-(9Z,12Z,15Z-octadecatrienoyl)-sn-glycero-3-phospho-N-methylethanolamine + S-adenosyl-L-methionine = 1,2-di-(9Z,12Z,15Z-octadecatrienoyl)-sn-glycero-3-phospho-N,N-dimethylethanolamine + S-adenosyl-L-homocysteine + H(+)</text>
        <dbReference type="Rhea" id="RHEA:70755"/>
        <dbReference type="ChEBI" id="CHEBI:15378"/>
        <dbReference type="ChEBI" id="CHEBI:57856"/>
        <dbReference type="ChEBI" id="CHEBI:59789"/>
        <dbReference type="ChEBI" id="CHEBI:189859"/>
        <dbReference type="ChEBI" id="CHEBI:189860"/>
    </reaction>
    <physiologicalReaction direction="left-to-right" evidence="23">
        <dbReference type="Rhea" id="RHEA:70756"/>
    </physiologicalReaction>
</comment>
<keyword evidence="13 27" id="KW-0594">Phospholipid biosynthesis</keyword>
<gene>
    <name evidence="27" type="primary">PEMT</name>
    <name evidence="29" type="synonym">pemt</name>
</gene>
<evidence type="ECO:0000256" key="10">
    <source>
        <dbReference type="ARBA" id="ARBA00023098"/>
    </source>
</evidence>
<comment type="catalytic activity">
    <reaction evidence="22">
        <text>1,2-di-(9Z-octadecenoyl)-sn-glycero-3-phospho-N-methylethanolamine + S-adenosyl-L-methionine = 1,2-di-(9Z-octadecenoyl)-sn-glycero-3-phospho-N,N-dimethylethanolamine + S-adenosyl-L-homocysteine + H(+)</text>
        <dbReference type="Rhea" id="RHEA:46112"/>
        <dbReference type="ChEBI" id="CHEBI:15378"/>
        <dbReference type="ChEBI" id="CHEBI:57856"/>
        <dbReference type="ChEBI" id="CHEBI:59789"/>
        <dbReference type="ChEBI" id="CHEBI:85679"/>
        <dbReference type="ChEBI" id="CHEBI:85680"/>
    </reaction>
    <physiologicalReaction direction="left-to-right" evidence="22">
        <dbReference type="Rhea" id="RHEA:46113"/>
    </physiologicalReaction>
</comment>
<evidence type="ECO:0000256" key="2">
    <source>
        <dbReference type="ARBA" id="ARBA00005189"/>
    </source>
</evidence>
<evidence type="ECO:0000256" key="4">
    <source>
        <dbReference type="ARBA" id="ARBA00022603"/>
    </source>
</evidence>
<feature type="topological domain" description="Lumenal" evidence="27">
    <location>
        <begin position="170"/>
        <end position="212"/>
    </location>
</feature>
<evidence type="ECO:0000256" key="6">
    <source>
        <dbReference type="ARBA" id="ARBA00022691"/>
    </source>
</evidence>
<comment type="catalytic activity">
    <reaction evidence="15">
        <text>1-hexadecanoyl-2-(4Z,7Z,10Z,13Z,16Z,19Z-docosahexaenoyl)-sn-glycero-3-phospho-N,N-dimethylethanolamine + S-adenosyl-L-methionine = 1-hexadecanoyl-2-(4Z,7Z,10Z,13Z,16Z,19Z-docosahexaenoyl)-sn-glycero-3-phosphocholine + S-adenosyl-L-homocysteine + H(+)</text>
        <dbReference type="Rhea" id="RHEA:70771"/>
        <dbReference type="ChEBI" id="CHEBI:15378"/>
        <dbReference type="ChEBI" id="CHEBI:57856"/>
        <dbReference type="ChEBI" id="CHEBI:59789"/>
        <dbReference type="ChEBI" id="CHEBI:74963"/>
        <dbReference type="ChEBI" id="CHEBI:189862"/>
    </reaction>
    <physiologicalReaction direction="left-to-right" evidence="15">
        <dbReference type="Rhea" id="RHEA:70772"/>
    </physiologicalReaction>
</comment>
<evidence type="ECO:0000256" key="9">
    <source>
        <dbReference type="ARBA" id="ARBA00022989"/>
    </source>
</evidence>
<protein>
    <recommendedName>
        <fullName evidence="27">Phosphatidylethanolamine N-methyltransferase</fullName>
        <shortName evidence="27">PEAMT</shortName>
        <shortName evidence="27">PEMT</shortName>
        <ecNumber evidence="27">2.1.1.17</ecNumber>
        <ecNumber evidence="27">2.1.1.71</ecNumber>
    </recommendedName>
    <alternativeName>
        <fullName evidence="27">Phospholipid methyltransferase</fullName>
        <shortName evidence="27">PLMT</shortName>
    </alternativeName>
</protein>
<accession>A0A674PAD4</accession>
<evidence type="ECO:0000256" key="21">
    <source>
        <dbReference type="ARBA" id="ARBA00051451"/>
    </source>
</evidence>
<dbReference type="InParanoid" id="A0A674PAD4"/>
<evidence type="ECO:0000256" key="1">
    <source>
        <dbReference type="ARBA" id="ARBA00004969"/>
    </source>
</evidence>
<evidence type="ECO:0000256" key="28">
    <source>
        <dbReference type="SAM" id="Phobius"/>
    </source>
</evidence>
<keyword evidence="4 27" id="KW-0489">Methyltransferase</keyword>
<reference evidence="29" key="2">
    <citation type="submission" date="2025-08" db="UniProtKB">
        <authorList>
            <consortium name="Ensembl"/>
        </authorList>
    </citation>
    <scope>IDENTIFICATION</scope>
</reference>
<dbReference type="HAMAP" id="MF_03216">
    <property type="entry name" value="PLMT"/>
    <property type="match status" value="1"/>
</dbReference>
<dbReference type="GO" id="GO:0031966">
    <property type="term" value="C:mitochondrial membrane"/>
    <property type="evidence" value="ECO:0007669"/>
    <property type="project" value="UniProtKB-SubCell"/>
</dbReference>
<dbReference type="GO" id="GO:0005789">
    <property type="term" value="C:endoplasmic reticulum membrane"/>
    <property type="evidence" value="ECO:0007669"/>
    <property type="project" value="UniProtKB-SubCell"/>
</dbReference>
<dbReference type="PANTHER" id="PTHR15458">
    <property type="entry name" value="PHOSPHATIDYLETHANOLAMINE N-METHYLTRANSFERASE"/>
    <property type="match status" value="1"/>
</dbReference>
<reference evidence="29" key="3">
    <citation type="submission" date="2025-09" db="UniProtKB">
        <authorList>
            <consortium name="Ensembl"/>
        </authorList>
    </citation>
    <scope>IDENTIFICATION</scope>
</reference>
<evidence type="ECO:0000256" key="18">
    <source>
        <dbReference type="ARBA" id="ARBA00050814"/>
    </source>
</evidence>
<organism evidence="29 30">
    <name type="scientific">Takifugu rubripes</name>
    <name type="common">Japanese pufferfish</name>
    <name type="synonym">Fugu rubripes</name>
    <dbReference type="NCBI Taxonomy" id="31033"/>
    <lineage>
        <taxon>Eukaryota</taxon>
        <taxon>Metazoa</taxon>
        <taxon>Chordata</taxon>
        <taxon>Craniata</taxon>
        <taxon>Vertebrata</taxon>
        <taxon>Euteleostomi</taxon>
        <taxon>Actinopterygii</taxon>
        <taxon>Neopterygii</taxon>
        <taxon>Teleostei</taxon>
        <taxon>Neoteleostei</taxon>
        <taxon>Acanthomorphata</taxon>
        <taxon>Eupercaria</taxon>
        <taxon>Tetraodontiformes</taxon>
        <taxon>Tetradontoidea</taxon>
        <taxon>Tetraodontidae</taxon>
        <taxon>Takifugu</taxon>
    </lineage>
</organism>
<feature type="transmembrane region" description="Helical" evidence="28">
    <location>
        <begin position="104"/>
        <end position="123"/>
    </location>
</feature>
<feature type="intramembrane region" description="Helical" evidence="27">
    <location>
        <begin position="68"/>
        <end position="88"/>
    </location>
</feature>
<reference evidence="29 30" key="1">
    <citation type="journal article" date="2011" name="Genome Biol. Evol.">
        <title>Integration of the genetic map and genome assembly of fugu facilitates insights into distinct features of genome evolution in teleosts and mammals.</title>
        <authorList>
            <person name="Kai W."/>
            <person name="Kikuchi K."/>
            <person name="Tohari S."/>
            <person name="Chew A.K."/>
            <person name="Tay A."/>
            <person name="Fujiwara A."/>
            <person name="Hosoya S."/>
            <person name="Suetake H."/>
            <person name="Naruse K."/>
            <person name="Brenner S."/>
            <person name="Suzuki Y."/>
            <person name="Venkatesh B."/>
        </authorList>
    </citation>
    <scope>NUCLEOTIDE SEQUENCE [LARGE SCALE GENOMIC DNA]</scope>
</reference>
<dbReference type="Pfam" id="PF04191">
    <property type="entry name" value="PEMT"/>
    <property type="match status" value="1"/>
</dbReference>
<feature type="transmembrane region" description="Helical" evidence="28">
    <location>
        <begin position="205"/>
        <end position="228"/>
    </location>
</feature>
<keyword evidence="9 27" id="KW-1133">Transmembrane helix</keyword>
<feature type="topological domain" description="Lumenal" evidence="27">
    <location>
        <begin position="89"/>
        <end position="100"/>
    </location>
</feature>
<dbReference type="UniPathway" id="UPA00753"/>
<comment type="catalytic activity">
    <reaction evidence="24">
        <text>1,2-di-(9Z-octadecenoyl)-sn-glycero-3-phosphoethanolamine + S-adenosyl-L-methionine = 1,2-di-(9Z-octadecenoyl)-sn-glycero-3-phospho-N-methylethanolamine + S-adenosyl-L-homocysteine + H(+)</text>
        <dbReference type="Rhea" id="RHEA:70619"/>
        <dbReference type="ChEBI" id="CHEBI:15378"/>
        <dbReference type="ChEBI" id="CHEBI:57856"/>
        <dbReference type="ChEBI" id="CHEBI:59789"/>
        <dbReference type="ChEBI" id="CHEBI:74986"/>
        <dbReference type="ChEBI" id="CHEBI:85679"/>
    </reaction>
    <physiologicalReaction direction="left-to-right" evidence="24">
        <dbReference type="Rhea" id="RHEA:70620"/>
    </physiologicalReaction>
</comment>
<proteinExistence type="inferred from homology"/>
<feature type="transmembrane region" description="Helical" evidence="28">
    <location>
        <begin position="37"/>
        <end position="56"/>
    </location>
</feature>
<dbReference type="EC" id="2.1.1.17" evidence="27"/>
<dbReference type="Proteomes" id="UP000005226">
    <property type="component" value="Chromosome 1"/>
</dbReference>
<evidence type="ECO:0000256" key="3">
    <source>
        <dbReference type="ARBA" id="ARBA00022516"/>
    </source>
</evidence>
<comment type="pathway">
    <text evidence="2">Lipid metabolism.</text>
</comment>
<evidence type="ECO:0000256" key="16">
    <source>
        <dbReference type="ARBA" id="ARBA00050744"/>
    </source>
</evidence>
<keyword evidence="5 27" id="KW-0808">Transferase</keyword>
<dbReference type="Ensembl" id="ENSTRUT00000079816.1">
    <property type="protein sequence ID" value="ENSTRUP00000082573.1"/>
    <property type="gene ID" value="ENSTRUG00000017168.3"/>
</dbReference>
<dbReference type="FunFam" id="1.20.120.1630:FF:000005">
    <property type="entry name" value="Phosphatidylethanolamine N-methyltransferase"/>
    <property type="match status" value="1"/>
</dbReference>
<evidence type="ECO:0000256" key="15">
    <source>
        <dbReference type="ARBA" id="ARBA00050433"/>
    </source>
</evidence>
<comment type="catalytic activity">
    <reaction evidence="18">
        <text>1,2-di-(9Z,12Z-octadecadienoyl)-sn-glycero-3-phospho-N-methylethanolamine + S-adenosyl-L-methionine = 1,2-di-(9Z,12Z-octadecadienoyl)-sn-glycero-3-phospho-N,N-dimethylethanolamine + S-adenosyl-L-homocysteine + H(+)</text>
        <dbReference type="Rhea" id="RHEA:70743"/>
        <dbReference type="ChEBI" id="CHEBI:15378"/>
        <dbReference type="ChEBI" id="CHEBI:57856"/>
        <dbReference type="ChEBI" id="CHEBI:59789"/>
        <dbReference type="ChEBI" id="CHEBI:189848"/>
        <dbReference type="ChEBI" id="CHEBI:189849"/>
    </reaction>
    <physiologicalReaction direction="left-to-right" evidence="18">
        <dbReference type="Rhea" id="RHEA:70744"/>
    </physiologicalReaction>
</comment>
<evidence type="ECO:0000256" key="17">
    <source>
        <dbReference type="ARBA" id="ARBA00050788"/>
    </source>
</evidence>
<evidence type="ECO:0000256" key="13">
    <source>
        <dbReference type="ARBA" id="ARBA00023209"/>
    </source>
</evidence>
<dbReference type="PROSITE" id="PS51599">
    <property type="entry name" value="SAM_PEMT_PEM2"/>
    <property type="match status" value="1"/>
</dbReference>
<dbReference type="PANTHER" id="PTHR15458:SF5">
    <property type="entry name" value="PHOSPHATIDYLETHANOLAMINE N-METHYLTRANSFERASE"/>
    <property type="match status" value="1"/>
</dbReference>
<dbReference type="InterPro" id="IPR007318">
    <property type="entry name" value="Phopholipid_MeTrfase"/>
</dbReference>
<dbReference type="GeneTree" id="ENSGT00390000007041"/>
<evidence type="ECO:0000256" key="7">
    <source>
        <dbReference type="ARBA" id="ARBA00022692"/>
    </source>
</evidence>
<evidence type="ECO:0000256" key="8">
    <source>
        <dbReference type="ARBA" id="ARBA00022824"/>
    </source>
</evidence>
<comment type="function">
    <text evidence="27">Catalyzes the three sequential steps of the methylation pathway for the biosynthesis of phosphatidylcholine, a critical and essential component for membrane structure. Uses S-adenosylmethionine (S-adenosyl-L-methionine, SAM or AdoMet) as the methyl group donor for the methylation of phosphatidylethanolamine (1,2-diacyl-sn-glycero-3-phosphoethanolamine, PE) to phosphatidylmonomethylethanolamine (1,2-diacyl-sn-glycero-3-phospho-N-methylethanolamine, PMME), PMME to phosphatidyldimethylethanolamine (1,2-diacyl-sn-glycero-3-phospho-N,N-dimethylethanolamine, PDME), and PDME to phosphatidylcholine (1,2-diacyl-sn-glycero-3-phosphocholine, PC), producing S-adenosyl-L-homocysteine in each step.</text>
</comment>
<comment type="catalytic activity">
    <reaction evidence="27">
        <text>a 1,2-diacyl-sn-glycero-3-phospho-N,N-dimethylethanolamine + S-adenosyl-L-methionine = a 1,2-diacyl-sn-glycero-3-phosphocholine + S-adenosyl-L-homocysteine + H(+)</text>
        <dbReference type="Rhea" id="RHEA:32739"/>
        <dbReference type="ChEBI" id="CHEBI:15378"/>
        <dbReference type="ChEBI" id="CHEBI:57643"/>
        <dbReference type="ChEBI" id="CHEBI:57856"/>
        <dbReference type="ChEBI" id="CHEBI:59789"/>
        <dbReference type="ChEBI" id="CHEBI:64572"/>
    </reaction>
</comment>
<keyword evidence="3 27" id="KW-0444">Lipid biosynthesis</keyword>
<comment type="catalytic activity">
    <reaction evidence="21">
        <text>1,2-di-(9Z,12Z-octadecadienoyl)-sn-glycero-3-phospho-N,N-dimethylethanolamine + S-adenosyl-L-methionine = 1,2-di-(9Z,12Z-octadecadienoyl)-sn-glycero-3-phosphocholine + S-adenosyl-L-homocysteine + H(+)</text>
        <dbReference type="Rhea" id="RHEA:70747"/>
        <dbReference type="ChEBI" id="CHEBI:15378"/>
        <dbReference type="ChEBI" id="CHEBI:42027"/>
        <dbReference type="ChEBI" id="CHEBI:57856"/>
        <dbReference type="ChEBI" id="CHEBI:59789"/>
        <dbReference type="ChEBI" id="CHEBI:189849"/>
    </reaction>
    <physiologicalReaction direction="left-to-right" evidence="21">
        <dbReference type="Rhea" id="RHEA:70748"/>
    </physiologicalReaction>
</comment>
<dbReference type="AlphaFoldDB" id="A0A674PAD4"/>
<evidence type="ECO:0000256" key="24">
    <source>
        <dbReference type="ARBA" id="ARBA00051941"/>
    </source>
</evidence>
<keyword evidence="10 27" id="KW-0443">Lipid metabolism</keyword>
<evidence type="ECO:0000256" key="27">
    <source>
        <dbReference type="HAMAP-Rule" id="MF_03216"/>
    </source>
</evidence>
<comment type="catalytic activity">
    <reaction evidence="25">
        <text>1,2-di-(9Z,12Z,15Z-octadecatrienoyl)-sn-glycero-3-phosphoethanolamine + S-adenosyl-L-methionine = 1,2-di-(9Z,12Z,15Z-octadecatrienoyl)-sn-glycero-3-phospho-N-methylethanolamine + S-adenosyl-L-homocysteine + H(+)</text>
        <dbReference type="Rhea" id="RHEA:70751"/>
        <dbReference type="ChEBI" id="CHEBI:15378"/>
        <dbReference type="ChEBI" id="CHEBI:57856"/>
        <dbReference type="ChEBI" id="CHEBI:59789"/>
        <dbReference type="ChEBI" id="CHEBI:189858"/>
        <dbReference type="ChEBI" id="CHEBI:189859"/>
    </reaction>
    <physiologicalReaction direction="left-to-right" evidence="25">
        <dbReference type="Rhea" id="RHEA:70752"/>
    </physiologicalReaction>
</comment>
<dbReference type="GO" id="GO:0006656">
    <property type="term" value="P:phosphatidylcholine biosynthetic process"/>
    <property type="evidence" value="ECO:0007669"/>
    <property type="project" value="UniProtKB-UniRule"/>
</dbReference>
<evidence type="ECO:0000256" key="5">
    <source>
        <dbReference type="ARBA" id="ARBA00022679"/>
    </source>
</evidence>
<dbReference type="GO" id="GO:0000773">
    <property type="term" value="F:phosphatidyl-N-methylethanolamine N-methyltransferase activity"/>
    <property type="evidence" value="ECO:0007669"/>
    <property type="project" value="UniProtKB-UniRule"/>
</dbReference>
<comment type="catalytic activity">
    <reaction evidence="26">
        <text>1,2-di-(9Z-octadecenoyl)-sn-glycero-3-phospho-N,N-dimethylethanolamine + S-adenosyl-L-methionine = 1,2-di-(9Z-octadecenoyl)-sn-glycero-3-phosphocholine + S-adenosyl-L-homocysteine + H(+)</text>
        <dbReference type="Rhea" id="RHEA:70623"/>
        <dbReference type="ChEBI" id="CHEBI:15378"/>
        <dbReference type="ChEBI" id="CHEBI:57856"/>
        <dbReference type="ChEBI" id="CHEBI:59789"/>
        <dbReference type="ChEBI" id="CHEBI:74669"/>
        <dbReference type="ChEBI" id="CHEBI:85680"/>
    </reaction>
    <physiologicalReaction direction="left-to-right" evidence="26">
        <dbReference type="Rhea" id="RHEA:70624"/>
    </physiologicalReaction>
</comment>
<keyword evidence="30" id="KW-1185">Reference proteome</keyword>
<comment type="catalytic activity">
    <reaction evidence="20">
        <text>1,2-di-(9Z,12Z,15Z-octadecatrienoyl)-sn-glycero-3-phospho-N,N-dimethylethanolamine + S-adenosyl-L-methionine = 1,2-di-(9Z,12Z,15Z-octadecatrienoyl)-sn-glycero-3-phosphocholine + S-adenosyl-L-homocysteine + H(+)</text>
        <dbReference type="Rhea" id="RHEA:70759"/>
        <dbReference type="ChEBI" id="CHEBI:15378"/>
        <dbReference type="ChEBI" id="CHEBI:57856"/>
        <dbReference type="ChEBI" id="CHEBI:59789"/>
        <dbReference type="ChEBI" id="CHEBI:86161"/>
        <dbReference type="ChEBI" id="CHEBI:189860"/>
    </reaction>
    <physiologicalReaction direction="left-to-right" evidence="20">
        <dbReference type="Rhea" id="RHEA:70760"/>
    </physiologicalReaction>
</comment>
<dbReference type="EC" id="2.1.1.71" evidence="27"/>
<comment type="catalytic activity">
    <reaction evidence="27">
        <text>a 1,2-diacyl-sn-glycero-3-phosphoethanolamine + S-adenosyl-L-methionine = a 1,2-diacyl-sn-glycero-3-phospho-N-methylethanolamine + S-adenosyl-L-homocysteine + H(+)</text>
        <dbReference type="Rhea" id="RHEA:11164"/>
        <dbReference type="ChEBI" id="CHEBI:15378"/>
        <dbReference type="ChEBI" id="CHEBI:57856"/>
        <dbReference type="ChEBI" id="CHEBI:59789"/>
        <dbReference type="ChEBI" id="CHEBI:64573"/>
        <dbReference type="ChEBI" id="CHEBI:64612"/>
        <dbReference type="EC" id="2.1.1.17"/>
    </reaction>
</comment>
<feature type="topological domain" description="Cytoplasmic" evidence="27">
    <location>
        <begin position="122"/>
        <end position="148"/>
    </location>
</feature>
<comment type="catalytic activity">
    <reaction evidence="17">
        <text>1,2-di-(9Z,12Z-octadecadienoyl)-sn-glycero-3-phosphoethanolamine + S-adenosyl-L-methionine = 1,2-di-(9Z,12Z-octadecadienoyl)-sn-glycero-3-phospho-N-methylethanolamine + S-adenosyl-L-homocysteine + H(+)</text>
        <dbReference type="Rhea" id="RHEA:70739"/>
        <dbReference type="ChEBI" id="CHEBI:15378"/>
        <dbReference type="ChEBI" id="CHEBI:57856"/>
        <dbReference type="ChEBI" id="CHEBI:59789"/>
        <dbReference type="ChEBI" id="CHEBI:172403"/>
        <dbReference type="ChEBI" id="CHEBI:189848"/>
    </reaction>
    <physiologicalReaction direction="left-to-right" evidence="17">
        <dbReference type="Rhea" id="RHEA:70740"/>
    </physiologicalReaction>
</comment>
<dbReference type="InterPro" id="IPR024960">
    <property type="entry name" value="PEMT/MFAP"/>
</dbReference>
<evidence type="ECO:0000256" key="23">
    <source>
        <dbReference type="ARBA" id="ARBA00051880"/>
    </source>
</evidence>
<keyword evidence="11 27" id="KW-0496">Mitochondrion</keyword>
<keyword evidence="6 27" id="KW-0949">S-adenosyl-L-methionine</keyword>
<comment type="subcellular location">
    <subcellularLocation>
        <location evidence="27">Endoplasmic reticulum membrane</location>
        <topology evidence="27">Multi-pass membrane protein</topology>
    </subcellularLocation>
    <subcellularLocation>
        <location evidence="27">Mitochondrion membrane</location>
        <topology evidence="27">Multi-pass membrane protein</topology>
    </subcellularLocation>
    <text evidence="27">Found in endoplasmic reticulum where most PEMT activity is generated and in mitochondria.</text>
</comment>
<evidence type="ECO:0000256" key="14">
    <source>
        <dbReference type="ARBA" id="ARBA00023264"/>
    </source>
</evidence>
<evidence type="ECO:0000256" key="22">
    <source>
        <dbReference type="ARBA" id="ARBA00051455"/>
    </source>
</evidence>
<evidence type="ECO:0000313" key="30">
    <source>
        <dbReference type="Proteomes" id="UP000005226"/>
    </source>
</evidence>
<evidence type="ECO:0000256" key="19">
    <source>
        <dbReference type="ARBA" id="ARBA00050899"/>
    </source>
</evidence>
<dbReference type="GO" id="GO:0004608">
    <property type="term" value="F:phosphatidylethanolamine N-methyltransferase activity"/>
    <property type="evidence" value="ECO:0007669"/>
    <property type="project" value="UniProtKB-UniRule"/>
</dbReference>
<feature type="transmembrane region" description="Helical" evidence="28">
    <location>
        <begin position="63"/>
        <end position="84"/>
    </location>
</feature>
<keyword evidence="7 27" id="KW-0812">Transmembrane</keyword>